<feature type="region of interest" description="Disordered" evidence="8">
    <location>
        <begin position="26"/>
        <end position="57"/>
    </location>
</feature>
<keyword evidence="6 9" id="KW-0472">Membrane</keyword>
<feature type="region of interest" description="Disordered" evidence="8">
    <location>
        <begin position="392"/>
        <end position="411"/>
    </location>
</feature>
<keyword evidence="4" id="KW-0333">Golgi apparatus</keyword>
<dbReference type="Proteomes" id="UP000759131">
    <property type="component" value="Unassembled WGS sequence"/>
</dbReference>
<dbReference type="GO" id="GO:0007030">
    <property type="term" value="P:Golgi organization"/>
    <property type="evidence" value="ECO:0007669"/>
    <property type="project" value="InterPro"/>
</dbReference>
<keyword evidence="5 7" id="KW-0175">Coiled coil</keyword>
<evidence type="ECO:0008006" key="12">
    <source>
        <dbReference type="Google" id="ProtNLM"/>
    </source>
</evidence>
<name>A0A7R9Q387_9ACAR</name>
<evidence type="ECO:0000313" key="11">
    <source>
        <dbReference type="Proteomes" id="UP000759131"/>
    </source>
</evidence>
<evidence type="ECO:0000256" key="5">
    <source>
        <dbReference type="ARBA" id="ARBA00023054"/>
    </source>
</evidence>
<dbReference type="GO" id="GO:0000139">
    <property type="term" value="C:Golgi membrane"/>
    <property type="evidence" value="ECO:0007669"/>
    <property type="project" value="UniProtKB-SubCell"/>
</dbReference>
<dbReference type="GO" id="GO:0000301">
    <property type="term" value="P:retrograde transport, vesicle recycling within Golgi"/>
    <property type="evidence" value="ECO:0007669"/>
    <property type="project" value="TreeGrafter"/>
</dbReference>
<dbReference type="PANTHER" id="PTHR13815:SF7">
    <property type="entry name" value="GOLGIN SUBFAMILY A MEMBER 5"/>
    <property type="match status" value="1"/>
</dbReference>
<keyword evidence="11" id="KW-1185">Reference proteome</keyword>
<dbReference type="OrthoDB" id="248903at2759"/>
<feature type="compositionally biased region" description="Low complexity" evidence="8">
    <location>
        <begin position="31"/>
        <end position="40"/>
    </location>
</feature>
<gene>
    <name evidence="10" type="ORF">OSB1V03_LOCUS11140</name>
</gene>
<feature type="compositionally biased region" description="Gly residues" evidence="8">
    <location>
        <begin position="41"/>
        <end position="52"/>
    </location>
</feature>
<feature type="coiled-coil region" evidence="7">
    <location>
        <begin position="528"/>
        <end position="576"/>
    </location>
</feature>
<evidence type="ECO:0000256" key="8">
    <source>
        <dbReference type="SAM" id="MobiDB-lite"/>
    </source>
</evidence>
<keyword evidence="2 9" id="KW-0812">Transmembrane</keyword>
<evidence type="ECO:0000256" key="9">
    <source>
        <dbReference type="SAM" id="Phobius"/>
    </source>
</evidence>
<feature type="coiled-coil region" evidence="7">
    <location>
        <begin position="412"/>
        <end position="482"/>
    </location>
</feature>
<feature type="compositionally biased region" description="Low complexity" evidence="8">
    <location>
        <begin position="138"/>
        <end position="166"/>
    </location>
</feature>
<evidence type="ECO:0000256" key="6">
    <source>
        <dbReference type="ARBA" id="ARBA00023136"/>
    </source>
</evidence>
<dbReference type="InterPro" id="IPR019177">
    <property type="entry name" value="Golgin_subfamily_A_member_5"/>
</dbReference>
<proteinExistence type="predicted"/>
<feature type="transmembrane region" description="Helical" evidence="9">
    <location>
        <begin position="658"/>
        <end position="676"/>
    </location>
</feature>
<feature type="coiled-coil region" evidence="7">
    <location>
        <begin position="285"/>
        <end position="337"/>
    </location>
</feature>
<feature type="coiled-coil region" evidence="7">
    <location>
        <begin position="176"/>
        <end position="210"/>
    </location>
</feature>
<dbReference type="Gene3D" id="1.10.287.1490">
    <property type="match status" value="1"/>
</dbReference>
<protein>
    <recommendedName>
        <fullName evidence="12">Golgin-84</fullName>
    </recommendedName>
</protein>
<keyword evidence="3 9" id="KW-1133">Transmembrane helix</keyword>
<evidence type="ECO:0000256" key="4">
    <source>
        <dbReference type="ARBA" id="ARBA00023034"/>
    </source>
</evidence>
<evidence type="ECO:0000256" key="7">
    <source>
        <dbReference type="SAM" id="Coils"/>
    </source>
</evidence>
<evidence type="ECO:0000313" key="10">
    <source>
        <dbReference type="EMBL" id="CAD7630728.1"/>
    </source>
</evidence>
<feature type="region of interest" description="Disordered" evidence="8">
    <location>
        <begin position="122"/>
        <end position="175"/>
    </location>
</feature>
<evidence type="ECO:0000256" key="2">
    <source>
        <dbReference type="ARBA" id="ARBA00022692"/>
    </source>
</evidence>
<evidence type="ECO:0000256" key="1">
    <source>
        <dbReference type="ARBA" id="ARBA00004409"/>
    </source>
</evidence>
<reference evidence="10" key="1">
    <citation type="submission" date="2020-11" db="EMBL/GenBank/DDBJ databases">
        <authorList>
            <person name="Tran Van P."/>
        </authorList>
    </citation>
    <scope>NUCLEOTIDE SEQUENCE</scope>
</reference>
<dbReference type="EMBL" id="CAJPIZ010008460">
    <property type="protein sequence ID" value="CAG2111158.1"/>
    <property type="molecule type" value="Genomic_DNA"/>
</dbReference>
<dbReference type="EMBL" id="OC863035">
    <property type="protein sequence ID" value="CAD7630728.1"/>
    <property type="molecule type" value="Genomic_DNA"/>
</dbReference>
<dbReference type="Pfam" id="PF09787">
    <property type="entry name" value="Golgin_A5"/>
    <property type="match status" value="1"/>
</dbReference>
<dbReference type="PANTHER" id="PTHR13815">
    <property type="entry name" value="GOLGIN-84"/>
    <property type="match status" value="1"/>
</dbReference>
<comment type="subcellular location">
    <subcellularLocation>
        <location evidence="1">Golgi apparatus membrane</location>
        <topology evidence="1">Single-pass type IV membrane protein</topology>
    </subcellularLocation>
</comment>
<sequence length="695" mass="76495">MASWFTDIAGKAENLLNAMDKSAATVLHQPSQSSSTTSTLSGGGGGGNGGHRSAGRYDYYTADGGGAEDMSETCQPSPRSLQQFYTIKTCCSLLVDPIITTTTCVVQCEDIPEESALLSVSTGAGHTGAARKDSGGESSSSSVRVMSSSASHSPSSPSPPAVSQQPHHPPDFEGRIKSLTGEISFLNRRNIELETDCKRLQKRVHNWVQQMSASDNTIRELQSRESDLTANLDAKDGQIAILKVRLQETDAELGRRLTQIQTLEQLNESLRTEAQSDTSTAADAVDDLRLRIRHLEAELERERDELRAVQTQTMAQIGRLEDNQKSLVDEISILQRQIAVEKAANSELEVRVKSSQQLHQDLDRDYQEFKAKASKTLADKDELIRALKSAADGTADGDGVDGGGQGSDDSVQRVLQSQCDAMVQEIHELREKYDTLRRQYDRCQAEEVTELSARVESLGGQLAGEQRARTDAELELKQAREESRYYQSDLAQSRQSLESRIGDRDVEIEKLRKQLVSKRSAGTAAANAEEYEERFRALTDNLIQKQTLVESLSSERHSLSLQLERSEQRLRDAMAAGGGQKGAEVAIGIHHSPSFTNLVNRNSSASGGGGGSVRPLMEDYPGDGHVTRRVKRAYGQIDAFSIRLGNFLRAYPSARAGVLVYIIILHLWVAFVLIYYEPEQHGPNYQHKMPEMVTD</sequence>
<organism evidence="10">
    <name type="scientific">Medioppia subpectinata</name>
    <dbReference type="NCBI Taxonomy" id="1979941"/>
    <lineage>
        <taxon>Eukaryota</taxon>
        <taxon>Metazoa</taxon>
        <taxon>Ecdysozoa</taxon>
        <taxon>Arthropoda</taxon>
        <taxon>Chelicerata</taxon>
        <taxon>Arachnida</taxon>
        <taxon>Acari</taxon>
        <taxon>Acariformes</taxon>
        <taxon>Sarcoptiformes</taxon>
        <taxon>Oribatida</taxon>
        <taxon>Brachypylina</taxon>
        <taxon>Oppioidea</taxon>
        <taxon>Oppiidae</taxon>
        <taxon>Medioppia</taxon>
    </lineage>
</organism>
<dbReference type="AlphaFoldDB" id="A0A7R9Q387"/>
<dbReference type="GO" id="GO:0031985">
    <property type="term" value="C:Golgi cisterna"/>
    <property type="evidence" value="ECO:0007669"/>
    <property type="project" value="TreeGrafter"/>
</dbReference>
<accession>A0A7R9Q387</accession>
<evidence type="ECO:0000256" key="3">
    <source>
        <dbReference type="ARBA" id="ARBA00022989"/>
    </source>
</evidence>